<dbReference type="HOGENOM" id="CLU_3323249_0_0_3"/>
<sequence length="38" mass="4188">MIRWSALAYKIPLITTMAGAAMTAALRSLQSETMDEML</sequence>
<dbReference type="EMBL" id="CP000828">
    <property type="protein sequence ID" value="ABW30367.1"/>
    <property type="molecule type" value="Genomic_DNA"/>
</dbReference>
<keyword evidence="1" id="KW-0472">Membrane</keyword>
<name>B0CBW7_ACAM1</name>
<gene>
    <name evidence="2" type="ordered locus">AM1_5411</name>
</gene>
<dbReference type="Proteomes" id="UP000000268">
    <property type="component" value="Chromosome"/>
</dbReference>
<dbReference type="KEGG" id="amr:AM1_5411"/>
<accession>B0CBW7</accession>
<proteinExistence type="predicted"/>
<evidence type="ECO:0000313" key="3">
    <source>
        <dbReference type="Proteomes" id="UP000000268"/>
    </source>
</evidence>
<evidence type="ECO:0000313" key="2">
    <source>
        <dbReference type="EMBL" id="ABW30367.1"/>
    </source>
</evidence>
<reference evidence="2 3" key="1">
    <citation type="journal article" date="2008" name="Proc. Natl. Acad. Sci. U.S.A.">
        <title>Niche adaptation and genome expansion in the chlorophyll d-producing cyanobacterium Acaryochloris marina.</title>
        <authorList>
            <person name="Swingley W.D."/>
            <person name="Chen M."/>
            <person name="Cheung P.C."/>
            <person name="Conrad A.L."/>
            <person name="Dejesa L.C."/>
            <person name="Hao J."/>
            <person name="Honchak B.M."/>
            <person name="Karbach L.E."/>
            <person name="Kurdoglu A."/>
            <person name="Lahiri S."/>
            <person name="Mastrian S.D."/>
            <person name="Miyashita H."/>
            <person name="Page L."/>
            <person name="Ramakrishna P."/>
            <person name="Satoh S."/>
            <person name="Sattley W.M."/>
            <person name="Shimada Y."/>
            <person name="Taylor H.L."/>
            <person name="Tomo T."/>
            <person name="Tsuchiya T."/>
            <person name="Wang Z.T."/>
            <person name="Raymond J."/>
            <person name="Mimuro M."/>
            <person name="Blankenship R.E."/>
            <person name="Touchman J.W."/>
        </authorList>
    </citation>
    <scope>NUCLEOTIDE SEQUENCE [LARGE SCALE GENOMIC DNA]</scope>
    <source>
        <strain evidence="3">MBIC 11017</strain>
    </source>
</reference>
<keyword evidence="1" id="KW-1133">Transmembrane helix</keyword>
<keyword evidence="1" id="KW-0812">Transmembrane</keyword>
<protein>
    <submittedName>
        <fullName evidence="2">Uncharacterized protein</fullName>
    </submittedName>
</protein>
<organism evidence="2 3">
    <name type="scientific">Acaryochloris marina (strain MBIC 11017)</name>
    <dbReference type="NCBI Taxonomy" id="329726"/>
    <lineage>
        <taxon>Bacteria</taxon>
        <taxon>Bacillati</taxon>
        <taxon>Cyanobacteriota</taxon>
        <taxon>Cyanophyceae</taxon>
        <taxon>Acaryochloridales</taxon>
        <taxon>Acaryochloridaceae</taxon>
        <taxon>Acaryochloris</taxon>
    </lineage>
</organism>
<feature type="transmembrane region" description="Helical" evidence="1">
    <location>
        <begin position="7"/>
        <end position="29"/>
    </location>
</feature>
<evidence type="ECO:0000256" key="1">
    <source>
        <dbReference type="SAM" id="Phobius"/>
    </source>
</evidence>
<dbReference type="AlphaFoldDB" id="B0CBW7"/>
<keyword evidence="3" id="KW-1185">Reference proteome</keyword>